<name>A0A223FMJ5_9POXV</name>
<accession>A0A223FMJ5</accession>
<dbReference type="OrthoDB" id="23212at10239"/>
<evidence type="ECO:0000313" key="2">
    <source>
        <dbReference type="Proteomes" id="UP000217350"/>
    </source>
</evidence>
<proteinExistence type="predicted"/>
<dbReference type="Proteomes" id="UP000217350">
    <property type="component" value="Segment"/>
</dbReference>
<evidence type="ECO:0000313" key="1">
    <source>
        <dbReference type="EMBL" id="AST09200.1"/>
    </source>
</evidence>
<reference evidence="1" key="1">
    <citation type="journal article" date="2017" name="Virus Genes">
        <title>Two novel poxviruses with unusual genome rearrangements: NY_014 and Murmansk.</title>
        <authorList>
            <person name="Smithson C."/>
            <person name="Meyer H."/>
            <person name="Gigante C.M."/>
            <person name="Gao J."/>
            <person name="Zhao H."/>
            <person name="Batra D."/>
            <person name="Damon I."/>
            <person name="Upton C."/>
            <person name="Li Y."/>
        </authorList>
    </citation>
    <scope>NUCLEOTIDE SEQUENCE [LARGE SCALE GENOMIC DNA]</scope>
    <source>
        <strain evidence="1">LEIV-11411</strain>
    </source>
</reference>
<dbReference type="InterPro" id="IPR022819">
    <property type="entry name" value="Poxvirus_Bcl-2-like"/>
</dbReference>
<keyword evidence="2" id="KW-1185">Reference proteome</keyword>
<gene>
    <name evidence="1" type="ORF">Murmansk-005</name>
</gene>
<organism evidence="1">
    <name type="scientific">Murmansk poxvirus</name>
    <dbReference type="NCBI Taxonomy" id="2025359"/>
    <lineage>
        <taxon>Viruses</taxon>
        <taxon>Varidnaviria</taxon>
        <taxon>Bamfordvirae</taxon>
        <taxon>Nucleocytoviricota</taxon>
        <taxon>Pokkesviricetes</taxon>
        <taxon>Chitovirales</taxon>
        <taxon>Poxviridae</taxon>
        <taxon>Chordopoxvirinae</taxon>
        <taxon>Centapoxvirus</taxon>
        <taxon>Centapoxvirus microtuspox</taxon>
        <taxon>Murmansk microtuspox virus</taxon>
    </lineage>
</organism>
<sequence length="206" mass="23716">MDAKIAAIINGMNIQEINNIIEELELPENSHINDVIAKACEIMRDGVLTKLFIQEFNKYMPFSIILYKNPVRGFHNLIKEYLKIVSTINFEEAGPILKEFMSYDASAIDHYGDEFISLTCDTVRNVQESCNNSDHDTEDLYNIDMYEKLRTSDGSCNIDPVSFVKDVIGISSVVSKNNLYGYPIFNWNMKTRYVTAFLKYLENKFC</sequence>
<protein>
    <submittedName>
        <fullName evidence="1">Alpha-amanitin target</fullName>
    </submittedName>
</protein>
<dbReference type="EMBL" id="MF001304">
    <property type="protein sequence ID" value="AST09200.1"/>
    <property type="molecule type" value="Genomic_DNA"/>
</dbReference>
<dbReference type="Pfam" id="PF06227">
    <property type="entry name" value="Poxv_Bcl-2-like"/>
    <property type="match status" value="1"/>
</dbReference>